<comment type="caution">
    <text evidence="2">The sequence shown here is derived from an EMBL/GenBank/DDBJ whole genome shotgun (WGS) entry which is preliminary data.</text>
</comment>
<accession>W1U755</accession>
<dbReference type="InterPro" id="IPR056092">
    <property type="entry name" value="DUF7675"/>
</dbReference>
<evidence type="ECO:0000313" key="2">
    <source>
        <dbReference type="EMBL" id="ETI89541.1"/>
    </source>
</evidence>
<dbReference type="Pfam" id="PF24723">
    <property type="entry name" value="DUF7675"/>
    <property type="match status" value="1"/>
</dbReference>
<name>W1U755_9FIRM</name>
<dbReference type="EMBL" id="AZMC01000162">
    <property type="protein sequence ID" value="ETI89541.1"/>
    <property type="molecule type" value="Genomic_DNA"/>
</dbReference>
<gene>
    <name evidence="2" type="ORF">Q612_NSC00162G0005</name>
</gene>
<protein>
    <recommendedName>
        <fullName evidence="1">DUF7675 domain-containing protein</fullName>
    </recommendedName>
</protein>
<organism evidence="2 3">
    <name type="scientific">Negativicoccus succinicivorans DORA_17_25</name>
    <dbReference type="NCBI Taxonomy" id="1403945"/>
    <lineage>
        <taxon>Bacteria</taxon>
        <taxon>Bacillati</taxon>
        <taxon>Bacillota</taxon>
        <taxon>Negativicutes</taxon>
        <taxon>Veillonellales</taxon>
        <taxon>Veillonellaceae</taxon>
        <taxon>Negativicoccus</taxon>
    </lineage>
</organism>
<sequence length="93" mass="11506">MQNNKVYRDEYYVRAVCRDPRFEDFYKEKESARIWHTSEIGFIGGVHISFDGEKIYNLFEDYPYNMTEEEIRILQEEEPFWADFFAWRLKEDN</sequence>
<dbReference type="AlphaFoldDB" id="W1U755"/>
<dbReference type="RefSeq" id="WP_024047907.1">
    <property type="nucleotide sequence ID" value="NZ_AZMC01000162.1"/>
</dbReference>
<feature type="domain" description="DUF7675" evidence="1">
    <location>
        <begin position="25"/>
        <end position="88"/>
    </location>
</feature>
<proteinExistence type="predicted"/>
<reference evidence="2 3" key="1">
    <citation type="submission" date="2013-12" db="EMBL/GenBank/DDBJ databases">
        <title>A Varibaculum cambriense genome reconstructed from a premature infant gut community with otherwise low bacterial novelty that shifts toward anaerobic metabolism during the third week of life.</title>
        <authorList>
            <person name="Brown C.T."/>
            <person name="Sharon I."/>
            <person name="Thomas B.C."/>
            <person name="Castelle C.J."/>
            <person name="Morowitz M.J."/>
            <person name="Banfield J.F."/>
        </authorList>
    </citation>
    <scope>NUCLEOTIDE SEQUENCE [LARGE SCALE GENOMIC DNA]</scope>
    <source>
        <strain evidence="3">DORA_17_25</strain>
    </source>
</reference>
<evidence type="ECO:0000259" key="1">
    <source>
        <dbReference type="Pfam" id="PF24723"/>
    </source>
</evidence>
<evidence type="ECO:0000313" key="3">
    <source>
        <dbReference type="Proteomes" id="UP000018840"/>
    </source>
</evidence>
<dbReference type="Proteomes" id="UP000018840">
    <property type="component" value="Unassembled WGS sequence"/>
</dbReference>